<keyword evidence="3" id="KW-1185">Reference proteome</keyword>
<sequence length="87" mass="9608">MPFQTLLSALALTLSFPTASAAGTPYAATYWTHGRQNCFQDSKSDWIPDATCKHLPGKRLVVDDIALTFRSTYIFVYANEDCTGAEQ</sequence>
<evidence type="ECO:0000256" key="1">
    <source>
        <dbReference type="SAM" id="SignalP"/>
    </source>
</evidence>
<organism evidence="2 3">
    <name type="scientific">Setomelanomma holmii</name>
    <dbReference type="NCBI Taxonomy" id="210430"/>
    <lineage>
        <taxon>Eukaryota</taxon>
        <taxon>Fungi</taxon>
        <taxon>Dikarya</taxon>
        <taxon>Ascomycota</taxon>
        <taxon>Pezizomycotina</taxon>
        <taxon>Dothideomycetes</taxon>
        <taxon>Pleosporomycetidae</taxon>
        <taxon>Pleosporales</taxon>
        <taxon>Pleosporineae</taxon>
        <taxon>Phaeosphaeriaceae</taxon>
        <taxon>Setomelanomma</taxon>
    </lineage>
</organism>
<accession>A0A9P4HBL9</accession>
<protein>
    <submittedName>
        <fullName evidence="2">Uncharacterized protein</fullName>
    </submittedName>
</protein>
<gene>
    <name evidence="2" type="ORF">EK21DRAFT_110421</name>
</gene>
<feature type="signal peptide" evidence="1">
    <location>
        <begin position="1"/>
        <end position="21"/>
    </location>
</feature>
<proteinExistence type="predicted"/>
<reference evidence="2" key="1">
    <citation type="journal article" date="2020" name="Stud. Mycol.">
        <title>101 Dothideomycetes genomes: a test case for predicting lifestyles and emergence of pathogens.</title>
        <authorList>
            <person name="Haridas S."/>
            <person name="Albert R."/>
            <person name="Binder M."/>
            <person name="Bloem J."/>
            <person name="Labutti K."/>
            <person name="Salamov A."/>
            <person name="Andreopoulos B."/>
            <person name="Baker S."/>
            <person name="Barry K."/>
            <person name="Bills G."/>
            <person name="Bluhm B."/>
            <person name="Cannon C."/>
            <person name="Castanera R."/>
            <person name="Culley D."/>
            <person name="Daum C."/>
            <person name="Ezra D."/>
            <person name="Gonzalez J."/>
            <person name="Henrissat B."/>
            <person name="Kuo A."/>
            <person name="Liang C."/>
            <person name="Lipzen A."/>
            <person name="Lutzoni F."/>
            <person name="Magnuson J."/>
            <person name="Mondo S."/>
            <person name="Nolan M."/>
            <person name="Ohm R."/>
            <person name="Pangilinan J."/>
            <person name="Park H.-J."/>
            <person name="Ramirez L."/>
            <person name="Alfaro M."/>
            <person name="Sun H."/>
            <person name="Tritt A."/>
            <person name="Yoshinaga Y."/>
            <person name="Zwiers L.-H."/>
            <person name="Turgeon B."/>
            <person name="Goodwin S."/>
            <person name="Spatafora J."/>
            <person name="Crous P."/>
            <person name="Grigoriev I."/>
        </authorList>
    </citation>
    <scope>NUCLEOTIDE SEQUENCE</scope>
    <source>
        <strain evidence="2">CBS 110217</strain>
    </source>
</reference>
<dbReference type="EMBL" id="ML978176">
    <property type="protein sequence ID" value="KAF2031976.1"/>
    <property type="molecule type" value="Genomic_DNA"/>
</dbReference>
<dbReference type="Proteomes" id="UP000799777">
    <property type="component" value="Unassembled WGS sequence"/>
</dbReference>
<keyword evidence="1" id="KW-0732">Signal</keyword>
<comment type="caution">
    <text evidence="2">The sequence shown here is derived from an EMBL/GenBank/DDBJ whole genome shotgun (WGS) entry which is preliminary data.</text>
</comment>
<evidence type="ECO:0000313" key="3">
    <source>
        <dbReference type="Proteomes" id="UP000799777"/>
    </source>
</evidence>
<feature type="chain" id="PRO_5040132844" evidence="1">
    <location>
        <begin position="22"/>
        <end position="87"/>
    </location>
</feature>
<name>A0A9P4HBL9_9PLEO</name>
<dbReference type="AlphaFoldDB" id="A0A9P4HBL9"/>
<evidence type="ECO:0000313" key="2">
    <source>
        <dbReference type="EMBL" id="KAF2031976.1"/>
    </source>
</evidence>